<protein>
    <recommendedName>
        <fullName evidence="4">Transglycosylase SLT domain-containing protein</fullName>
    </recommendedName>
</protein>
<feature type="chain" id="PRO_5046875229" description="Transglycosylase SLT domain-containing protein" evidence="1">
    <location>
        <begin position="22"/>
        <end position="207"/>
    </location>
</feature>
<evidence type="ECO:0000313" key="3">
    <source>
        <dbReference type="Proteomes" id="UP000735592"/>
    </source>
</evidence>
<sequence length="207" mass="23248">MKRFAFLACFLASLWCHSALADELKNFGTQVSYFYLTPTPEAFDVFQKNAERFRNEFEKAGKGYDVLVAVMIARISQQNNWPISAGIIGLRAKEIVDGQSRLAKYVADDTQVNAAKLDIWWASFFATGDEVYLANILQYAGLELPKADVERMLIIQAASWSFKANCRQHPKVLAFARQRLASPHTSEAQTKFIRDAIAFAEIASPAQ</sequence>
<keyword evidence="3" id="KW-1185">Reference proteome</keyword>
<feature type="signal peptide" evidence="1">
    <location>
        <begin position="1"/>
        <end position="21"/>
    </location>
</feature>
<evidence type="ECO:0008006" key="4">
    <source>
        <dbReference type="Google" id="ProtNLM"/>
    </source>
</evidence>
<proteinExistence type="predicted"/>
<comment type="caution">
    <text evidence="2">The sequence shown here is derived from an EMBL/GenBank/DDBJ whole genome shotgun (WGS) entry which is preliminary data.</text>
</comment>
<dbReference type="Proteomes" id="UP000735592">
    <property type="component" value="Unassembled WGS sequence"/>
</dbReference>
<gene>
    <name evidence="2" type="ORF">GM655_06325</name>
</gene>
<organism evidence="2 3">
    <name type="scientific">Pseudoduganella danionis</name>
    <dbReference type="NCBI Taxonomy" id="1890295"/>
    <lineage>
        <taxon>Bacteria</taxon>
        <taxon>Pseudomonadati</taxon>
        <taxon>Pseudomonadota</taxon>
        <taxon>Betaproteobacteria</taxon>
        <taxon>Burkholderiales</taxon>
        <taxon>Oxalobacteraceae</taxon>
        <taxon>Telluria group</taxon>
        <taxon>Pseudoduganella</taxon>
    </lineage>
</organism>
<keyword evidence="1" id="KW-0732">Signal</keyword>
<accession>A0ABW9SJV1</accession>
<evidence type="ECO:0000313" key="2">
    <source>
        <dbReference type="EMBL" id="MTW32441.1"/>
    </source>
</evidence>
<reference evidence="2 3" key="1">
    <citation type="submission" date="2019-11" db="EMBL/GenBank/DDBJ databases">
        <title>Type strains purchased from KCTC, JCM and DSMZ.</title>
        <authorList>
            <person name="Lu H."/>
        </authorList>
    </citation>
    <scope>NUCLEOTIDE SEQUENCE [LARGE SCALE GENOMIC DNA]</scope>
    <source>
        <strain evidence="2 3">DSM 103461</strain>
    </source>
</reference>
<name>A0ABW9SJV1_9BURK</name>
<evidence type="ECO:0000256" key="1">
    <source>
        <dbReference type="SAM" id="SignalP"/>
    </source>
</evidence>
<dbReference type="EMBL" id="WNKW01000001">
    <property type="protein sequence ID" value="MTW32441.1"/>
    <property type="molecule type" value="Genomic_DNA"/>
</dbReference>
<dbReference type="RefSeq" id="WP_155433696.1">
    <property type="nucleotide sequence ID" value="NZ_JBHLXK010000003.1"/>
</dbReference>